<gene>
    <name evidence="1" type="ORF">SARC_06402</name>
</gene>
<accession>A0A0L0FXJ0</accession>
<evidence type="ECO:0000313" key="2">
    <source>
        <dbReference type="Proteomes" id="UP000054560"/>
    </source>
</evidence>
<dbReference type="Proteomes" id="UP000054560">
    <property type="component" value="Unassembled WGS sequence"/>
</dbReference>
<proteinExistence type="predicted"/>
<dbReference type="AlphaFoldDB" id="A0A0L0FXJ0"/>
<dbReference type="GeneID" id="25906906"/>
<organism evidence="1 2">
    <name type="scientific">Sphaeroforma arctica JP610</name>
    <dbReference type="NCBI Taxonomy" id="667725"/>
    <lineage>
        <taxon>Eukaryota</taxon>
        <taxon>Ichthyosporea</taxon>
        <taxon>Ichthyophonida</taxon>
        <taxon>Sphaeroforma</taxon>
    </lineage>
</organism>
<protein>
    <submittedName>
        <fullName evidence="1">Uncharacterized protein</fullName>
    </submittedName>
</protein>
<dbReference type="RefSeq" id="XP_014155173.1">
    <property type="nucleotide sequence ID" value="XM_014299698.1"/>
</dbReference>
<sequence>MCDESVQYLTHNAFTILNSDELRARLILDPKTINKRAQVQKFGMEGLGKLAHIARREDHILSVDSKDYLYALGVAEPHLWQFKDSTWQLWCFVALLMGATISPRIKKDRQYINGPNQSLAIGKGVWDYRDGQEQNSDDGLHFQPN</sequence>
<dbReference type="EMBL" id="KQ242051">
    <property type="protein sequence ID" value="KNC81271.1"/>
    <property type="molecule type" value="Genomic_DNA"/>
</dbReference>
<name>A0A0L0FXJ0_9EUKA</name>
<reference evidence="1 2" key="1">
    <citation type="submission" date="2011-02" db="EMBL/GenBank/DDBJ databases">
        <title>The Genome Sequence of Sphaeroforma arctica JP610.</title>
        <authorList>
            <consortium name="The Broad Institute Genome Sequencing Platform"/>
            <person name="Russ C."/>
            <person name="Cuomo C."/>
            <person name="Young S.K."/>
            <person name="Zeng Q."/>
            <person name="Gargeya S."/>
            <person name="Alvarado L."/>
            <person name="Berlin A."/>
            <person name="Chapman S.B."/>
            <person name="Chen Z."/>
            <person name="Freedman E."/>
            <person name="Gellesch M."/>
            <person name="Goldberg J."/>
            <person name="Griggs A."/>
            <person name="Gujja S."/>
            <person name="Heilman E."/>
            <person name="Heiman D."/>
            <person name="Howarth C."/>
            <person name="Mehta T."/>
            <person name="Neiman D."/>
            <person name="Pearson M."/>
            <person name="Roberts A."/>
            <person name="Saif S."/>
            <person name="Shea T."/>
            <person name="Shenoy N."/>
            <person name="Sisk P."/>
            <person name="Stolte C."/>
            <person name="Sykes S."/>
            <person name="White J."/>
            <person name="Yandava C."/>
            <person name="Burger G."/>
            <person name="Gray M.W."/>
            <person name="Holland P.W.H."/>
            <person name="King N."/>
            <person name="Lang F.B.F."/>
            <person name="Roger A.J."/>
            <person name="Ruiz-Trillo I."/>
            <person name="Haas B."/>
            <person name="Nusbaum C."/>
            <person name="Birren B."/>
        </authorList>
    </citation>
    <scope>NUCLEOTIDE SEQUENCE [LARGE SCALE GENOMIC DNA]</scope>
    <source>
        <strain evidence="1 2">JP610</strain>
    </source>
</reference>
<keyword evidence="2" id="KW-1185">Reference proteome</keyword>
<evidence type="ECO:0000313" key="1">
    <source>
        <dbReference type="EMBL" id="KNC81271.1"/>
    </source>
</evidence>